<evidence type="ECO:0008006" key="3">
    <source>
        <dbReference type="Google" id="ProtNLM"/>
    </source>
</evidence>
<accession>A0ABV6DLR3</accession>
<dbReference type="CDD" id="cd02947">
    <property type="entry name" value="TRX_family"/>
    <property type="match status" value="1"/>
</dbReference>
<keyword evidence="2" id="KW-1185">Reference proteome</keyword>
<organism evidence="1 2">
    <name type="scientific">Paenibacillus chartarius</name>
    <dbReference type="NCBI Taxonomy" id="747481"/>
    <lineage>
        <taxon>Bacteria</taxon>
        <taxon>Bacillati</taxon>
        <taxon>Bacillota</taxon>
        <taxon>Bacilli</taxon>
        <taxon>Bacillales</taxon>
        <taxon>Paenibacillaceae</taxon>
        <taxon>Paenibacillus</taxon>
    </lineage>
</organism>
<dbReference type="EMBL" id="JBHLWN010000054">
    <property type="protein sequence ID" value="MFC0213562.1"/>
    <property type="molecule type" value="Genomic_DNA"/>
</dbReference>
<evidence type="ECO:0000313" key="1">
    <source>
        <dbReference type="EMBL" id="MFC0213562.1"/>
    </source>
</evidence>
<comment type="caution">
    <text evidence="1">The sequence shown here is derived from an EMBL/GenBank/DDBJ whole genome shotgun (WGS) entry which is preliminary data.</text>
</comment>
<proteinExistence type="predicted"/>
<dbReference type="SUPFAM" id="SSF52833">
    <property type="entry name" value="Thioredoxin-like"/>
    <property type="match status" value="1"/>
</dbReference>
<dbReference type="RefSeq" id="WP_127607649.1">
    <property type="nucleotide sequence ID" value="NZ_JBHLWN010000054.1"/>
</dbReference>
<evidence type="ECO:0000313" key="2">
    <source>
        <dbReference type="Proteomes" id="UP001589776"/>
    </source>
</evidence>
<reference evidence="1 2" key="1">
    <citation type="submission" date="2024-09" db="EMBL/GenBank/DDBJ databases">
        <authorList>
            <person name="Sun Q."/>
            <person name="Mori K."/>
        </authorList>
    </citation>
    <scope>NUCLEOTIDE SEQUENCE [LARGE SCALE GENOMIC DNA]</scope>
    <source>
        <strain evidence="1 2">CCM 7759</strain>
    </source>
</reference>
<dbReference type="Proteomes" id="UP001589776">
    <property type="component" value="Unassembled WGS sequence"/>
</dbReference>
<sequence>MSQSVKKLILLTLSACPMGRSMNTVIGELLACKKELAYEVVYVDVDHETTNRYRIKMNPTTLFLDDSGVELYRIEGFKETEEVWNLIRQIEEGSLRSEAPREENRETTETYTIYLFQNGNAVPVETTVINKTSVKAPRITTIQQLLRTRPEGFDNPFPADTSLERVSFHHDSCVVTLRSTNEVSMEETDRMKTLLNRTLAAYGITDIKLEWTISR</sequence>
<dbReference type="InterPro" id="IPR036249">
    <property type="entry name" value="Thioredoxin-like_sf"/>
</dbReference>
<protein>
    <recommendedName>
        <fullName evidence="3">Thioredoxin domain-containing protein</fullName>
    </recommendedName>
</protein>
<name>A0ABV6DLR3_9BACL</name>
<gene>
    <name evidence="1" type="ORF">ACFFK0_14045</name>
</gene>
<dbReference type="Gene3D" id="3.40.30.10">
    <property type="entry name" value="Glutaredoxin"/>
    <property type="match status" value="1"/>
</dbReference>